<dbReference type="Proteomes" id="UP000199060">
    <property type="component" value="Unassembled WGS sequence"/>
</dbReference>
<keyword evidence="3" id="KW-1185">Reference proteome</keyword>
<dbReference type="EMBL" id="FNAC01000029">
    <property type="protein sequence ID" value="SDD42577.1"/>
    <property type="molecule type" value="Genomic_DNA"/>
</dbReference>
<keyword evidence="1" id="KW-0812">Transmembrane</keyword>
<feature type="transmembrane region" description="Helical" evidence="1">
    <location>
        <begin position="231"/>
        <end position="251"/>
    </location>
</feature>
<dbReference type="GO" id="GO:0005886">
    <property type="term" value="C:plasma membrane"/>
    <property type="evidence" value="ECO:0007669"/>
    <property type="project" value="UniProtKB-SubCell"/>
</dbReference>
<evidence type="ECO:0000256" key="1">
    <source>
        <dbReference type="SAM" id="Phobius"/>
    </source>
</evidence>
<proteinExistence type="predicted"/>
<dbReference type="Pfam" id="PF26314">
    <property type="entry name" value="MptA_B_family"/>
    <property type="match status" value="1"/>
</dbReference>
<feature type="transmembrane region" description="Helical" evidence="1">
    <location>
        <begin position="414"/>
        <end position="430"/>
    </location>
</feature>
<organism evidence="2 3">
    <name type="scientific">Algoriphagus faecimaris</name>
    <dbReference type="NCBI Taxonomy" id="686796"/>
    <lineage>
        <taxon>Bacteria</taxon>
        <taxon>Pseudomonadati</taxon>
        <taxon>Bacteroidota</taxon>
        <taxon>Cytophagia</taxon>
        <taxon>Cytophagales</taxon>
        <taxon>Cyclobacteriaceae</taxon>
        <taxon>Algoriphagus</taxon>
    </lineage>
</organism>
<gene>
    <name evidence="2" type="ORF">SAMN04488104_102935</name>
</gene>
<keyword evidence="1" id="KW-0472">Membrane</keyword>
<feature type="transmembrane region" description="Helical" evidence="1">
    <location>
        <begin position="161"/>
        <end position="182"/>
    </location>
</feature>
<feature type="transmembrane region" description="Helical" evidence="1">
    <location>
        <begin position="194"/>
        <end position="225"/>
    </location>
</feature>
<dbReference type="GO" id="GO:0016758">
    <property type="term" value="F:hexosyltransferase activity"/>
    <property type="evidence" value="ECO:0007669"/>
    <property type="project" value="InterPro"/>
</dbReference>
<evidence type="ECO:0000313" key="3">
    <source>
        <dbReference type="Proteomes" id="UP000199060"/>
    </source>
</evidence>
<feature type="transmembrane region" description="Helical" evidence="1">
    <location>
        <begin position="319"/>
        <end position="341"/>
    </location>
</feature>
<feature type="transmembrane region" description="Helical" evidence="1">
    <location>
        <begin position="353"/>
        <end position="371"/>
    </location>
</feature>
<dbReference type="STRING" id="686796.SAMN04488104_102935"/>
<dbReference type="RefSeq" id="WP_087940053.1">
    <property type="nucleotide sequence ID" value="NZ_FNAC01000029.1"/>
</dbReference>
<feature type="transmembrane region" description="Helical" evidence="1">
    <location>
        <begin position="33"/>
        <end position="51"/>
    </location>
</feature>
<dbReference type="OrthoDB" id="1491846at2"/>
<keyword evidence="1" id="KW-1133">Transmembrane helix</keyword>
<feature type="transmembrane region" description="Helical" evidence="1">
    <location>
        <begin position="263"/>
        <end position="282"/>
    </location>
</feature>
<sequence length="446" mass="51486">MKLTGKKELGILGVLLMTAGVYSLGYQVPRTDFALLFGIYLGLFALMAFFYGLAKSTSSVRTVFIFGLILRILLLLSFPTWSEDFARFLWDGKLLQLGFNPYLHTPNQWAQLYSEYFSAYLAELLSQMNSPDYFSVYPPLNQFFFWLIAEIGGDSLIQNLMAIRILLIGGEVGVFFLMSSLLKKFRMEKRAILLYWLNPFVILEISGNLHFEGLVLLVLLLVLFFSLKNRFYSAGAFWAVAIGLKLLPLILAPSFWNTQSKKWAFWIGASLVGVFLFTPLLWDQSWQNFAQSLSLYQGKFEFNASIYYLARTVGYWVEGYNTIAVLTKGLSLLTLVLILWISWKNNSSKVENWVELWIGIYLIYLLLQPVIHPWYLIPGLGLSILRGKVGFLIWSFAVIFSYQAYGNENYVERPTFLVLEYSLLALALLYDYRSQYFNFLIHLWKK</sequence>
<name>A0A1G6UPV4_9BACT</name>
<evidence type="ECO:0000313" key="2">
    <source>
        <dbReference type="EMBL" id="SDD42577.1"/>
    </source>
</evidence>
<accession>A0A1G6UPV4</accession>
<evidence type="ECO:0008006" key="4">
    <source>
        <dbReference type="Google" id="ProtNLM"/>
    </source>
</evidence>
<feature type="transmembrane region" description="Helical" evidence="1">
    <location>
        <begin position="383"/>
        <end position="402"/>
    </location>
</feature>
<protein>
    <recommendedName>
        <fullName evidence="4">Alpha-1,2-mannosyltransferase</fullName>
    </recommendedName>
</protein>
<reference evidence="3" key="1">
    <citation type="submission" date="2016-10" db="EMBL/GenBank/DDBJ databases">
        <authorList>
            <person name="Varghese N."/>
            <person name="Submissions S."/>
        </authorList>
    </citation>
    <scope>NUCLEOTIDE SEQUENCE [LARGE SCALE GENOMIC DNA]</scope>
    <source>
        <strain evidence="3">DSM 23095</strain>
    </source>
</reference>
<feature type="transmembrane region" description="Helical" evidence="1">
    <location>
        <begin position="63"/>
        <end position="81"/>
    </location>
</feature>
<dbReference type="AlphaFoldDB" id="A0A1G6UPV4"/>